<sequence length="473" mass="52013">MTNRILIGSAIVLAAWLSACSSSKKITSSPAPPPVAKSLPPLTESVLNLPIKVVITPFLQQAEKMAPKEITSDGWPAYMPSGCDFRYKYRFVRSMFRFSCINNRVTVNMNGNYQIAGSKTVCVMGQSVSPWINGSCGFGTEPMRRVNISLVSDLSFTPDYRLQTRTRVDKVQAIDKCLVTIFNNDVTQEVMDSIAASVNSFGINLDNSINNMRFDEVLQPVAEKAGKKIPLSTYGYLKLNASSVRMGSINYTKDTLAFTAGINCFPEISSDSTNHSVSRHLPPLSGTGAGSGFSLTANAVYDYTTIDTLLTRTLRNREFDVKGEKIRIAQVEVRGLDNYMVEFKISFTGSKRGTLFLKGSPELDVASQQLSVPDLEYDLNSSSIVLVLGKTFFNRQILESLRSQARINVTDLYQKNKQKIDSQFNRVITDGIVMQGGTTQLRLNGLVINKDNVQVQVNVSGNAGLVISKLPAQ</sequence>
<gene>
    <name evidence="2" type="ORF">BC349_16205</name>
</gene>
<evidence type="ECO:0000313" key="2">
    <source>
        <dbReference type="EMBL" id="MBC6492606.1"/>
    </source>
</evidence>
<dbReference type="InterPro" id="IPR025515">
    <property type="entry name" value="DUF4403"/>
</dbReference>
<evidence type="ECO:0000313" key="3">
    <source>
        <dbReference type="Proteomes" id="UP000765802"/>
    </source>
</evidence>
<proteinExistence type="predicted"/>
<evidence type="ECO:0000256" key="1">
    <source>
        <dbReference type="SAM" id="SignalP"/>
    </source>
</evidence>
<keyword evidence="1" id="KW-0732">Signal</keyword>
<feature type="chain" id="PRO_5047169981" description="DUF4403 family protein" evidence="1">
    <location>
        <begin position="22"/>
        <end position="473"/>
    </location>
</feature>
<protein>
    <recommendedName>
        <fullName evidence="4">DUF4403 family protein</fullName>
    </recommendedName>
</protein>
<feature type="signal peptide" evidence="1">
    <location>
        <begin position="1"/>
        <end position="21"/>
    </location>
</feature>
<name>A0ABR7MD82_9BACT</name>
<dbReference type="RefSeq" id="WP_187257918.1">
    <property type="nucleotide sequence ID" value="NZ_JBHULF010000020.1"/>
</dbReference>
<accession>A0ABR7MD82</accession>
<evidence type="ECO:0008006" key="4">
    <source>
        <dbReference type="Google" id="ProtNLM"/>
    </source>
</evidence>
<comment type="caution">
    <text evidence="2">The sequence shown here is derived from an EMBL/GenBank/DDBJ whole genome shotgun (WGS) entry which is preliminary data.</text>
</comment>
<dbReference type="Pfam" id="PF14356">
    <property type="entry name" value="DUF4403"/>
    <property type="match status" value="1"/>
</dbReference>
<dbReference type="EMBL" id="MBUA01000028">
    <property type="protein sequence ID" value="MBC6492606.1"/>
    <property type="molecule type" value="Genomic_DNA"/>
</dbReference>
<reference evidence="2 3" key="1">
    <citation type="submission" date="2016-07" db="EMBL/GenBank/DDBJ databases">
        <title>Genome analysis of Flavihumibacter stibioxidans YS-17.</title>
        <authorList>
            <person name="Shi K."/>
            <person name="Han Y."/>
            <person name="Wang G."/>
        </authorList>
    </citation>
    <scope>NUCLEOTIDE SEQUENCE [LARGE SCALE GENOMIC DNA]</scope>
    <source>
        <strain evidence="2 3">YS-17</strain>
    </source>
</reference>
<dbReference type="Proteomes" id="UP000765802">
    <property type="component" value="Unassembled WGS sequence"/>
</dbReference>
<organism evidence="2 3">
    <name type="scientific">Flavihumibacter stibioxidans</name>
    <dbReference type="NCBI Taxonomy" id="1834163"/>
    <lineage>
        <taxon>Bacteria</taxon>
        <taxon>Pseudomonadati</taxon>
        <taxon>Bacteroidota</taxon>
        <taxon>Chitinophagia</taxon>
        <taxon>Chitinophagales</taxon>
        <taxon>Chitinophagaceae</taxon>
        <taxon>Flavihumibacter</taxon>
    </lineage>
</organism>
<keyword evidence="3" id="KW-1185">Reference proteome</keyword>
<dbReference type="PROSITE" id="PS51257">
    <property type="entry name" value="PROKAR_LIPOPROTEIN"/>
    <property type="match status" value="1"/>
</dbReference>